<name>F7QXP6_9LACO</name>
<sequence>MKPAKVSWSLLQRSPIRTNKVKNKRMKLKRSLPGSKINRI</sequence>
<dbReference type="EMBL" id="AFOJ01000002">
    <property type="protein sequence ID" value="EGM53054.1"/>
    <property type="molecule type" value="Genomic_DNA"/>
</dbReference>
<gene>
    <name evidence="1" type="ORF">LRU_00190</name>
</gene>
<reference evidence="1 2" key="1">
    <citation type="journal article" date="2011" name="J. Bacteriol.">
        <title>Genome Sequence of Lactobacillus ruminis SPM0211, Isolated from a Fecal Sample from a Healthy Korean.</title>
        <authorList>
            <person name="Lee S."/>
            <person name="Cho Y.J."/>
            <person name="Lee A.H."/>
            <person name="Chun J."/>
            <person name="Ha N.J."/>
            <person name="Ko G."/>
        </authorList>
    </citation>
    <scope>NUCLEOTIDE SEQUENCE [LARGE SCALE GENOMIC DNA]</scope>
    <source>
        <strain evidence="1 2">SPM0211</strain>
    </source>
</reference>
<evidence type="ECO:0000313" key="2">
    <source>
        <dbReference type="Proteomes" id="UP000002971"/>
    </source>
</evidence>
<proteinExistence type="predicted"/>
<comment type="caution">
    <text evidence="1">The sequence shown here is derived from an EMBL/GenBank/DDBJ whole genome shotgun (WGS) entry which is preliminary data.</text>
</comment>
<protein>
    <submittedName>
        <fullName evidence="1">Uncharacterized protein</fullName>
    </submittedName>
</protein>
<evidence type="ECO:0000313" key="1">
    <source>
        <dbReference type="EMBL" id="EGM53054.1"/>
    </source>
</evidence>
<accession>F7QXP6</accession>
<dbReference type="AlphaFoldDB" id="F7QXP6"/>
<dbReference type="Proteomes" id="UP000002971">
    <property type="component" value="Unassembled WGS sequence"/>
</dbReference>
<organism evidence="1 2">
    <name type="scientific">Ligilactobacillus ruminis SPM0211</name>
    <dbReference type="NCBI Taxonomy" id="1040964"/>
    <lineage>
        <taxon>Bacteria</taxon>
        <taxon>Bacillati</taxon>
        <taxon>Bacillota</taxon>
        <taxon>Bacilli</taxon>
        <taxon>Lactobacillales</taxon>
        <taxon>Lactobacillaceae</taxon>
        <taxon>Ligilactobacillus</taxon>
    </lineage>
</organism>